<dbReference type="SUPFAM" id="SSF52540">
    <property type="entry name" value="P-loop containing nucleoside triphosphate hydrolases"/>
    <property type="match status" value="1"/>
</dbReference>
<evidence type="ECO:0000313" key="2">
    <source>
        <dbReference type="EMBL" id="QDS97941.1"/>
    </source>
</evidence>
<dbReference type="PANTHER" id="PTHR35894:SF1">
    <property type="entry name" value="PHOSPHORIBULOKINASE _ URIDINE KINASE FAMILY"/>
    <property type="match status" value="1"/>
</dbReference>
<dbReference type="AlphaFoldDB" id="A0A517MSS7"/>
<dbReference type="Gene3D" id="3.40.50.300">
    <property type="entry name" value="P-loop containing nucleotide triphosphate hydrolases"/>
    <property type="match status" value="1"/>
</dbReference>
<dbReference type="KEGG" id="amob:HG15A2_12100"/>
<proteinExistence type="predicted"/>
<evidence type="ECO:0000259" key="1">
    <source>
        <dbReference type="Pfam" id="PF13401"/>
    </source>
</evidence>
<reference evidence="2 3" key="1">
    <citation type="submission" date="2019-02" db="EMBL/GenBank/DDBJ databases">
        <title>Deep-cultivation of Planctomycetes and their phenomic and genomic characterization uncovers novel biology.</title>
        <authorList>
            <person name="Wiegand S."/>
            <person name="Jogler M."/>
            <person name="Boedeker C."/>
            <person name="Pinto D."/>
            <person name="Vollmers J."/>
            <person name="Rivas-Marin E."/>
            <person name="Kohn T."/>
            <person name="Peeters S.H."/>
            <person name="Heuer A."/>
            <person name="Rast P."/>
            <person name="Oberbeckmann S."/>
            <person name="Bunk B."/>
            <person name="Jeske O."/>
            <person name="Meyerdierks A."/>
            <person name="Storesund J.E."/>
            <person name="Kallscheuer N."/>
            <person name="Luecker S."/>
            <person name="Lage O.M."/>
            <person name="Pohl T."/>
            <person name="Merkel B.J."/>
            <person name="Hornburger P."/>
            <person name="Mueller R.-W."/>
            <person name="Bruemmer F."/>
            <person name="Labrenz M."/>
            <person name="Spormann A.M."/>
            <person name="Op den Camp H."/>
            <person name="Overmann J."/>
            <person name="Amann R."/>
            <person name="Jetten M.S.M."/>
            <person name="Mascher T."/>
            <person name="Medema M.H."/>
            <person name="Devos D.P."/>
            <person name="Kaster A.-K."/>
            <person name="Ovreas L."/>
            <person name="Rohde M."/>
            <person name="Galperin M.Y."/>
            <person name="Jogler C."/>
        </authorList>
    </citation>
    <scope>NUCLEOTIDE SEQUENCE [LARGE SCALE GENOMIC DNA]</scope>
    <source>
        <strain evidence="2 3">HG15A2</strain>
    </source>
</reference>
<dbReference type="InterPro" id="IPR052026">
    <property type="entry name" value="ExeA_AAA_ATPase_DNA-bind"/>
</dbReference>
<gene>
    <name evidence="2" type="ORF">HG15A2_12100</name>
</gene>
<dbReference type="GO" id="GO:0016887">
    <property type="term" value="F:ATP hydrolysis activity"/>
    <property type="evidence" value="ECO:0007669"/>
    <property type="project" value="InterPro"/>
</dbReference>
<accession>A0A517MSS7</accession>
<dbReference type="Pfam" id="PF13401">
    <property type="entry name" value="AAA_22"/>
    <property type="match status" value="1"/>
</dbReference>
<dbReference type="OrthoDB" id="227226at2"/>
<dbReference type="PANTHER" id="PTHR35894">
    <property type="entry name" value="GENERAL SECRETION PATHWAY PROTEIN A-RELATED"/>
    <property type="match status" value="1"/>
</dbReference>
<dbReference type="EMBL" id="CP036263">
    <property type="protein sequence ID" value="QDS97941.1"/>
    <property type="molecule type" value="Genomic_DNA"/>
</dbReference>
<dbReference type="RefSeq" id="WP_145058719.1">
    <property type="nucleotide sequence ID" value="NZ_CP036263.1"/>
</dbReference>
<dbReference type="InterPro" id="IPR027417">
    <property type="entry name" value="P-loop_NTPase"/>
</dbReference>
<evidence type="ECO:0000313" key="3">
    <source>
        <dbReference type="Proteomes" id="UP000319852"/>
    </source>
</evidence>
<keyword evidence="3" id="KW-1185">Reference proteome</keyword>
<dbReference type="Proteomes" id="UP000319852">
    <property type="component" value="Chromosome"/>
</dbReference>
<sequence length="606" mass="65187">MTTPPTDDMVAAAPAGARPFLSAPSARRYFPASTIEESRQRITQNVQRGSGVALVISGAGLGKSMLLEVLATQFSTERPVITLAGAQLCTRRALLQMILFQLGLPFKDLTEGELRLSILSHLQSQAVGSDSQDSRAGLLLLVDEAESLPVRLLEELRVLTNVAQGGVSLVDLVLAGGPALEEQLAERAMEALSQRLSVRCYLSPFGREETFQYVRSQVAAVDGDPAKFFTQDALEALFAATDGIPRLINQLGDQLAFSAEQTGTLPITGQMVQAAWAEIQQLPAPWNVQDAPLATTSMNASSIEVGELSEDISPVNQTISLGSDLDGSDDHQCDSADSNVFEFGGELPIEDHPEATDEALPASIPFTSTKPSLEISTDATIDATERLLAELGELGSSDMPAALTPSPQPAVIRNLDGVEESDDVIGDVFGDGFHEEEIVIDQYANFESGMLAFAPDVMNFMDLGFAQELDFYSTTTDAPIETKPVLSTLTFNETDDELDAEIDPEIQEEPAAELVIEDETLEVIEPTELDEVEDEFTTLTASSDEEDEYCFVEAALSTQVAPAMATETVPTDKNKLLILEDDGRGSAEVVPGRQFRRLFSTLEAGS</sequence>
<organism evidence="2 3">
    <name type="scientific">Adhaeretor mobilis</name>
    <dbReference type="NCBI Taxonomy" id="1930276"/>
    <lineage>
        <taxon>Bacteria</taxon>
        <taxon>Pseudomonadati</taxon>
        <taxon>Planctomycetota</taxon>
        <taxon>Planctomycetia</taxon>
        <taxon>Pirellulales</taxon>
        <taxon>Lacipirellulaceae</taxon>
        <taxon>Adhaeretor</taxon>
    </lineage>
</organism>
<protein>
    <recommendedName>
        <fullName evidence="1">ORC1/DEAH AAA+ ATPase domain-containing protein</fullName>
    </recommendedName>
</protein>
<name>A0A517MSS7_9BACT</name>
<dbReference type="InterPro" id="IPR049945">
    <property type="entry name" value="AAA_22"/>
</dbReference>
<feature type="domain" description="ORC1/DEAH AAA+ ATPase" evidence="1">
    <location>
        <begin position="49"/>
        <end position="184"/>
    </location>
</feature>